<dbReference type="Gene3D" id="2.40.160.20">
    <property type="match status" value="1"/>
</dbReference>
<proteinExistence type="predicted"/>
<dbReference type="InterPro" id="IPR011250">
    <property type="entry name" value="OMP/PagP_B-barrel"/>
</dbReference>
<feature type="domain" description="DUF6089" evidence="2">
    <location>
        <begin position="6"/>
        <end position="233"/>
    </location>
</feature>
<dbReference type="SUPFAM" id="SSF56925">
    <property type="entry name" value="OMPA-like"/>
    <property type="match status" value="1"/>
</dbReference>
<dbReference type="InterPro" id="IPR045743">
    <property type="entry name" value="DUF6089"/>
</dbReference>
<dbReference type="Pfam" id="PF19573">
    <property type="entry name" value="DUF6089"/>
    <property type="match status" value="1"/>
</dbReference>
<dbReference type="RefSeq" id="WP_236959330.1">
    <property type="nucleotide sequence ID" value="NZ_JAETXX010000007.1"/>
</dbReference>
<keyword evidence="1" id="KW-0732">Signal</keyword>
<dbReference type="Proteomes" id="UP000829517">
    <property type="component" value="Unassembled WGS sequence"/>
</dbReference>
<protein>
    <recommendedName>
        <fullName evidence="2">DUF6089 domain-containing protein</fullName>
    </recommendedName>
</protein>
<sequence>MNFRILTIIFMLASTMSYAQMFEVGAFVGGSNYIGDVGSSWYVRPNSLAAGGVFKWNISKRYAYRGSFTYSTLHASDLDSDNSARQSRGYSFSNRILEGSLGMEFNFLEFDLTEFSKSVTPYIYSGVAYTRYGDLFYRTSSPTPSTGDADVSKNKATFAIPMILGIKGKISKRFVLAAEVGARYTFTDNLDGSNPIDPPTSTIVEFGSQYSDDWYVFSGVTLTYTFGKRPCYSCYD</sequence>
<evidence type="ECO:0000256" key="1">
    <source>
        <dbReference type="SAM" id="SignalP"/>
    </source>
</evidence>
<comment type="caution">
    <text evidence="3">The sequence shown here is derived from an EMBL/GenBank/DDBJ whole genome shotgun (WGS) entry which is preliminary data.</text>
</comment>
<evidence type="ECO:0000313" key="4">
    <source>
        <dbReference type="Proteomes" id="UP000829517"/>
    </source>
</evidence>
<evidence type="ECO:0000313" key="3">
    <source>
        <dbReference type="EMBL" id="MCF8715364.1"/>
    </source>
</evidence>
<reference evidence="3 4" key="1">
    <citation type="submission" date="2021-01" db="EMBL/GenBank/DDBJ databases">
        <title>Genome sequencing of Joostella atrarenae M1-2 (= KCTC 23194).</title>
        <authorList>
            <person name="Zakaria M.R."/>
            <person name="Lam M.Q."/>
            <person name="Chong C.S."/>
        </authorList>
    </citation>
    <scope>NUCLEOTIDE SEQUENCE [LARGE SCALE GENOMIC DNA]</scope>
    <source>
        <strain evidence="3 4">M1-2</strain>
    </source>
</reference>
<accession>A0ABS9J4P7</accession>
<feature type="signal peptide" evidence="1">
    <location>
        <begin position="1"/>
        <end position="19"/>
    </location>
</feature>
<name>A0ABS9J4P7_9FLAO</name>
<organism evidence="3 4">
    <name type="scientific">Joostella atrarenae</name>
    <dbReference type="NCBI Taxonomy" id="679257"/>
    <lineage>
        <taxon>Bacteria</taxon>
        <taxon>Pseudomonadati</taxon>
        <taxon>Bacteroidota</taxon>
        <taxon>Flavobacteriia</taxon>
        <taxon>Flavobacteriales</taxon>
        <taxon>Flavobacteriaceae</taxon>
        <taxon>Joostella</taxon>
    </lineage>
</organism>
<feature type="chain" id="PRO_5045640858" description="DUF6089 domain-containing protein" evidence="1">
    <location>
        <begin position="20"/>
        <end position="236"/>
    </location>
</feature>
<keyword evidence="4" id="KW-1185">Reference proteome</keyword>
<gene>
    <name evidence="3" type="ORF">JM658_11040</name>
</gene>
<dbReference type="EMBL" id="JAETXX010000007">
    <property type="protein sequence ID" value="MCF8715364.1"/>
    <property type="molecule type" value="Genomic_DNA"/>
</dbReference>
<evidence type="ECO:0000259" key="2">
    <source>
        <dbReference type="Pfam" id="PF19573"/>
    </source>
</evidence>